<keyword evidence="1" id="KW-0378">Hydrolase</keyword>
<dbReference type="EMBL" id="VIVR01000001">
    <property type="protein sequence ID" value="TWE21756.1"/>
    <property type="molecule type" value="Genomic_DNA"/>
</dbReference>
<dbReference type="InterPro" id="IPR013320">
    <property type="entry name" value="ConA-like_dom_sf"/>
</dbReference>
<evidence type="ECO:0000313" key="2">
    <source>
        <dbReference type="Proteomes" id="UP000318416"/>
    </source>
</evidence>
<proteinExistence type="predicted"/>
<reference evidence="1 2" key="1">
    <citation type="submission" date="2019-06" db="EMBL/GenBank/DDBJ databases">
        <title>Sequencing the genomes of 1000 actinobacteria strains.</title>
        <authorList>
            <person name="Klenk H.-P."/>
        </authorList>
    </citation>
    <scope>NUCLEOTIDE SEQUENCE [LARGE SCALE GENOMIC DNA]</scope>
    <source>
        <strain evidence="1 2">DSM 41649</strain>
    </source>
</reference>
<name>A0A561F1M0_9ACTN</name>
<keyword evidence="2" id="KW-1185">Reference proteome</keyword>
<evidence type="ECO:0000313" key="1">
    <source>
        <dbReference type="EMBL" id="TWE21756.1"/>
    </source>
</evidence>
<accession>A0A561F1M0</accession>
<dbReference type="Proteomes" id="UP000318416">
    <property type="component" value="Unassembled WGS sequence"/>
</dbReference>
<comment type="caution">
    <text evidence="1">The sequence shown here is derived from an EMBL/GenBank/DDBJ whole genome shotgun (WGS) entry which is preliminary data.</text>
</comment>
<protein>
    <submittedName>
        <fullName evidence="1">Glycosyl hydrolase family 16</fullName>
    </submittedName>
</protein>
<gene>
    <name evidence="1" type="ORF">FB465_6971</name>
</gene>
<dbReference type="AlphaFoldDB" id="A0A561F1M0"/>
<sequence>MGPTNRSDHKLDHLRPRYCPGGVFRAEAREADDLWDCDLLTTEGSPEAFEVRTGDVIDARITLPSGRGAWPAIWTWRDGGNEIDVFEYHPDNPGTLELSNHVKGGYRYWQDPTVTPGATVGLRVVLGARTVEWYVGGHLVHADGRGVGRTWHAYLIVNLSVSDGTYHGPPPDGTPLSWACPSLKVSR</sequence>
<dbReference type="SUPFAM" id="SSF49899">
    <property type="entry name" value="Concanavalin A-like lectins/glucanases"/>
    <property type="match status" value="1"/>
</dbReference>
<dbReference type="GO" id="GO:0016787">
    <property type="term" value="F:hydrolase activity"/>
    <property type="evidence" value="ECO:0007669"/>
    <property type="project" value="UniProtKB-KW"/>
</dbReference>
<dbReference type="Gene3D" id="2.60.120.200">
    <property type="match status" value="1"/>
</dbReference>
<organism evidence="1 2">
    <name type="scientific">Kitasatospora atroaurantiaca</name>
    <dbReference type="NCBI Taxonomy" id="285545"/>
    <lineage>
        <taxon>Bacteria</taxon>
        <taxon>Bacillati</taxon>
        <taxon>Actinomycetota</taxon>
        <taxon>Actinomycetes</taxon>
        <taxon>Kitasatosporales</taxon>
        <taxon>Streptomycetaceae</taxon>
        <taxon>Kitasatospora</taxon>
    </lineage>
</organism>